<dbReference type="AlphaFoldDB" id="A0A8K0L691"/>
<evidence type="ECO:0000313" key="3">
    <source>
        <dbReference type="EMBL" id="KAG8628461.1"/>
    </source>
</evidence>
<gene>
    <name evidence="3" type="ORF">KVT40_004334</name>
</gene>
<dbReference type="InterPro" id="IPR056004">
    <property type="entry name" value="DUF7582"/>
</dbReference>
<dbReference type="EMBL" id="JAESVG020000004">
    <property type="protein sequence ID" value="KAG8628461.1"/>
    <property type="molecule type" value="Genomic_DNA"/>
</dbReference>
<evidence type="ECO:0000313" key="4">
    <source>
        <dbReference type="Proteomes" id="UP000809789"/>
    </source>
</evidence>
<protein>
    <recommendedName>
        <fullName evidence="2">DUF7582 domain-containing protein</fullName>
    </recommendedName>
</protein>
<proteinExistence type="predicted"/>
<feature type="domain" description="DUF7582" evidence="2">
    <location>
        <begin position="36"/>
        <end position="186"/>
    </location>
</feature>
<dbReference type="Pfam" id="PF24483">
    <property type="entry name" value="DUF7582"/>
    <property type="match status" value="1"/>
</dbReference>
<name>A0A8K0L691_9PEZI</name>
<organism evidence="3 4">
    <name type="scientific">Elsinoe batatas</name>
    <dbReference type="NCBI Taxonomy" id="2601811"/>
    <lineage>
        <taxon>Eukaryota</taxon>
        <taxon>Fungi</taxon>
        <taxon>Dikarya</taxon>
        <taxon>Ascomycota</taxon>
        <taxon>Pezizomycotina</taxon>
        <taxon>Dothideomycetes</taxon>
        <taxon>Dothideomycetidae</taxon>
        <taxon>Myriangiales</taxon>
        <taxon>Elsinoaceae</taxon>
        <taxon>Elsinoe</taxon>
    </lineage>
</organism>
<dbReference type="Proteomes" id="UP000809789">
    <property type="component" value="Unassembled WGS sequence"/>
</dbReference>
<evidence type="ECO:0000256" key="1">
    <source>
        <dbReference type="SAM" id="MobiDB-lite"/>
    </source>
</evidence>
<keyword evidence="4" id="KW-1185">Reference proteome</keyword>
<comment type="caution">
    <text evidence="3">The sequence shown here is derived from an EMBL/GenBank/DDBJ whole genome shotgun (WGS) entry which is preliminary data.</text>
</comment>
<feature type="region of interest" description="Disordered" evidence="1">
    <location>
        <begin position="1"/>
        <end position="25"/>
    </location>
</feature>
<sequence>MQISGPSGGPVLVPTPQRDHQGRPIRHTEHDVSGELVADFLAQKNFEVTLYTCGGAINTIHLQSRASTADVDFFLPNMPQNIASTIEAAATHAIARMSVPLSDDWLNNTQTLMISRRIQTMIAEEARQQNTIVFRKRGLTVLAVPWSYALMAKIDRMSNPSKTKAYDPIDAAVYLRQYIQIHGGHPAIRDTWGREQIRAVSRAYLERYREPGIVE</sequence>
<dbReference type="OrthoDB" id="3348320at2759"/>
<reference evidence="3" key="1">
    <citation type="submission" date="2021-07" db="EMBL/GenBank/DDBJ databases">
        <title>Elsinoe batatas strain:CRI-CJ2 Genome sequencing and assembly.</title>
        <authorList>
            <person name="Huang L."/>
        </authorList>
    </citation>
    <scope>NUCLEOTIDE SEQUENCE</scope>
    <source>
        <strain evidence="3">CRI-CJ2</strain>
    </source>
</reference>
<evidence type="ECO:0000259" key="2">
    <source>
        <dbReference type="Pfam" id="PF24483"/>
    </source>
</evidence>
<accession>A0A8K0L691</accession>